<dbReference type="PANTHER" id="PTHR37975:SF3">
    <property type="entry name" value="FLYWCH TRANSCRIPTION FACTOR 3"/>
    <property type="match status" value="1"/>
</dbReference>
<dbReference type="GO" id="GO:0008270">
    <property type="term" value="F:zinc ion binding"/>
    <property type="evidence" value="ECO:0007669"/>
    <property type="project" value="UniProtKB-KW"/>
</dbReference>
<dbReference type="AlphaFoldDB" id="A0A8R1DX20"/>
<feature type="coiled-coil region" evidence="4">
    <location>
        <begin position="42"/>
        <end position="86"/>
    </location>
</feature>
<dbReference type="EnsemblMetazoa" id="CJA13098.1">
    <property type="protein sequence ID" value="CJA13098.1"/>
    <property type="gene ID" value="WBGene00132302"/>
</dbReference>
<dbReference type="PANTHER" id="PTHR37975">
    <property type="entry name" value="FLYWCH ZINC FINGER TRANSCRIPTION FACTOR HOMOLOG"/>
    <property type="match status" value="1"/>
</dbReference>
<dbReference type="GO" id="GO:0043565">
    <property type="term" value="F:sequence-specific DNA binding"/>
    <property type="evidence" value="ECO:0007669"/>
    <property type="project" value="TreeGrafter"/>
</dbReference>
<evidence type="ECO:0000259" key="5">
    <source>
        <dbReference type="Pfam" id="PF04500"/>
    </source>
</evidence>
<dbReference type="GO" id="GO:0005634">
    <property type="term" value="C:nucleus"/>
    <property type="evidence" value="ECO:0007669"/>
    <property type="project" value="TreeGrafter"/>
</dbReference>
<reference evidence="7" key="1">
    <citation type="submission" date="2010-08" db="EMBL/GenBank/DDBJ databases">
        <authorList>
            <consortium name="Caenorhabditis japonica Sequencing Consortium"/>
            <person name="Wilson R.K."/>
        </authorList>
    </citation>
    <scope>NUCLEOTIDE SEQUENCE [LARGE SCALE GENOMIC DNA]</scope>
    <source>
        <strain evidence="7">DF5081</strain>
    </source>
</reference>
<evidence type="ECO:0000313" key="7">
    <source>
        <dbReference type="Proteomes" id="UP000005237"/>
    </source>
</evidence>
<dbReference type="GO" id="GO:0003700">
    <property type="term" value="F:DNA-binding transcription factor activity"/>
    <property type="evidence" value="ECO:0007669"/>
    <property type="project" value="TreeGrafter"/>
</dbReference>
<protein>
    <submittedName>
        <fullName evidence="6">FLYWCH-type domain-containing protein</fullName>
    </submittedName>
</protein>
<evidence type="ECO:0000256" key="3">
    <source>
        <dbReference type="ARBA" id="ARBA00022833"/>
    </source>
</evidence>
<keyword evidence="4" id="KW-0175">Coiled coil</keyword>
<dbReference type="Pfam" id="PF04500">
    <property type="entry name" value="FLYWCH"/>
    <property type="match status" value="1"/>
</dbReference>
<evidence type="ECO:0000256" key="2">
    <source>
        <dbReference type="ARBA" id="ARBA00022771"/>
    </source>
</evidence>
<dbReference type="Proteomes" id="UP000005237">
    <property type="component" value="Unassembled WGS sequence"/>
</dbReference>
<dbReference type="InterPro" id="IPR007588">
    <property type="entry name" value="Znf_FLYWCH"/>
</dbReference>
<evidence type="ECO:0000256" key="4">
    <source>
        <dbReference type="SAM" id="Coils"/>
    </source>
</evidence>
<dbReference type="Gene3D" id="2.20.25.240">
    <property type="match status" value="1"/>
</dbReference>
<reference evidence="6" key="2">
    <citation type="submission" date="2022-06" db="UniProtKB">
        <authorList>
            <consortium name="EnsemblMetazoa"/>
        </authorList>
    </citation>
    <scope>IDENTIFICATION</scope>
    <source>
        <strain evidence="6">DF5081</strain>
    </source>
</reference>
<keyword evidence="3" id="KW-0862">Zinc</keyword>
<organism evidence="6 7">
    <name type="scientific">Caenorhabditis japonica</name>
    <dbReference type="NCBI Taxonomy" id="281687"/>
    <lineage>
        <taxon>Eukaryota</taxon>
        <taxon>Metazoa</taxon>
        <taxon>Ecdysozoa</taxon>
        <taxon>Nematoda</taxon>
        <taxon>Chromadorea</taxon>
        <taxon>Rhabditida</taxon>
        <taxon>Rhabditina</taxon>
        <taxon>Rhabditomorpha</taxon>
        <taxon>Rhabditoidea</taxon>
        <taxon>Rhabditidae</taxon>
        <taxon>Peloderinae</taxon>
        <taxon>Caenorhabditis</taxon>
    </lineage>
</organism>
<proteinExistence type="predicted"/>
<dbReference type="GO" id="GO:0045892">
    <property type="term" value="P:negative regulation of DNA-templated transcription"/>
    <property type="evidence" value="ECO:0007669"/>
    <property type="project" value="EnsemblMetazoa"/>
</dbReference>
<dbReference type="InterPro" id="IPR052887">
    <property type="entry name" value="FLYWCH-type_ZF"/>
</dbReference>
<evidence type="ECO:0000313" key="6">
    <source>
        <dbReference type="EnsemblMetazoa" id="CJA13098.1"/>
    </source>
</evidence>
<evidence type="ECO:0000256" key="1">
    <source>
        <dbReference type="ARBA" id="ARBA00022723"/>
    </source>
</evidence>
<keyword evidence="1" id="KW-0479">Metal-binding</keyword>
<sequence length="409" mass="47163">MSVVQQSTPQTIENLDWAKAFVSKLNNAQLDILTKMYHEHQAAKLQAAEKAKQEELAREQLEKAQREKKESEKQQVQQQAAILELLTSQKPITIDVVRSSTSPEALSQASSSCSEEITVKDVLLGKMKTIYKTSSPANSMKPYRPRGPRERVFFDEHLYIFDKFSYDGKKKFYRCERKNSCPARLHTPCDTDRVIHKVQSHNHAVPFPAELLMYDIDFGKIRNGYLLHVSPSSRVPQSFLTPRTSESGEETEIFSRLLGEKKPVCMQLPDNFNKCTEDEIKEIEMAICQFLMRETALRNEFLNDKKKLPTFFPEAEAGELILFASIMGNNEEDVFQMIKVPARNELSIRTAIQEHFKLPPSRSLMMNISAKINVPLNQQMIDQWKTEEFVRIDVSRPNSWKLFLVKEVE</sequence>
<dbReference type="OMA" id="RCERKNT"/>
<feature type="domain" description="FLYWCH-type" evidence="5">
    <location>
        <begin position="143"/>
        <end position="203"/>
    </location>
</feature>
<accession>A0A8R1DX20</accession>
<keyword evidence="2" id="KW-0863">Zinc-finger</keyword>
<name>A0A8R1DX20_CAEJA</name>
<keyword evidence="7" id="KW-1185">Reference proteome</keyword>